<evidence type="ECO:0000313" key="9">
    <source>
        <dbReference type="EMBL" id="SET11281.1"/>
    </source>
</evidence>
<comment type="subcellular location">
    <subcellularLocation>
        <location evidence="1 7">Cell membrane</location>
        <topology evidence="1 7">Multi-pass membrane protein</topology>
    </subcellularLocation>
</comment>
<evidence type="ECO:0000256" key="4">
    <source>
        <dbReference type="ARBA" id="ARBA00022692"/>
    </source>
</evidence>
<name>A0A1I0BY09_9FIRM</name>
<gene>
    <name evidence="9" type="ORF">SAMN04487772_108121</name>
</gene>
<feature type="transmembrane region" description="Helical" evidence="7">
    <location>
        <begin position="284"/>
        <end position="302"/>
    </location>
</feature>
<proteinExistence type="inferred from homology"/>
<keyword evidence="6 7" id="KW-0472">Membrane</keyword>
<dbReference type="PROSITE" id="PS50928">
    <property type="entry name" value="ABC_TM1"/>
    <property type="match status" value="1"/>
</dbReference>
<feature type="domain" description="ABC transmembrane type-1" evidence="8">
    <location>
        <begin position="122"/>
        <end position="302"/>
    </location>
</feature>
<feature type="transmembrane region" description="Helical" evidence="7">
    <location>
        <begin position="170"/>
        <end position="200"/>
    </location>
</feature>
<feature type="transmembrane region" description="Helical" evidence="7">
    <location>
        <begin position="12"/>
        <end position="34"/>
    </location>
</feature>
<dbReference type="AlphaFoldDB" id="A0A1I0BY09"/>
<dbReference type="CDD" id="cd06261">
    <property type="entry name" value="TM_PBP2"/>
    <property type="match status" value="1"/>
</dbReference>
<keyword evidence="4 7" id="KW-0812">Transmembrane</keyword>
<feature type="transmembrane region" description="Helical" evidence="7">
    <location>
        <begin position="46"/>
        <end position="63"/>
    </location>
</feature>
<evidence type="ECO:0000256" key="7">
    <source>
        <dbReference type="RuleBase" id="RU363032"/>
    </source>
</evidence>
<keyword evidence="2 7" id="KW-0813">Transport</keyword>
<evidence type="ECO:0000256" key="5">
    <source>
        <dbReference type="ARBA" id="ARBA00022989"/>
    </source>
</evidence>
<evidence type="ECO:0000313" key="10">
    <source>
        <dbReference type="Proteomes" id="UP000199800"/>
    </source>
</evidence>
<dbReference type="EMBL" id="FOHN01000008">
    <property type="protein sequence ID" value="SET11281.1"/>
    <property type="molecule type" value="Genomic_DNA"/>
</dbReference>
<keyword evidence="5 7" id="KW-1133">Transmembrane helix</keyword>
<dbReference type="RefSeq" id="WP_092477595.1">
    <property type="nucleotide sequence ID" value="NZ_FOHN01000008.1"/>
</dbReference>
<organism evidence="9 10">
    <name type="scientific">[Clostridium] polysaccharolyticum</name>
    <dbReference type="NCBI Taxonomy" id="29364"/>
    <lineage>
        <taxon>Bacteria</taxon>
        <taxon>Bacillati</taxon>
        <taxon>Bacillota</taxon>
        <taxon>Clostridia</taxon>
        <taxon>Lachnospirales</taxon>
        <taxon>Lachnospiraceae</taxon>
    </lineage>
</organism>
<feature type="transmembrane region" description="Helical" evidence="7">
    <location>
        <begin position="128"/>
        <end position="149"/>
    </location>
</feature>
<evidence type="ECO:0000256" key="6">
    <source>
        <dbReference type="ARBA" id="ARBA00023136"/>
    </source>
</evidence>
<dbReference type="OrthoDB" id="9793490at2"/>
<keyword evidence="3" id="KW-1003">Cell membrane</keyword>
<evidence type="ECO:0000256" key="1">
    <source>
        <dbReference type="ARBA" id="ARBA00004651"/>
    </source>
</evidence>
<dbReference type="PANTHER" id="PTHR30151">
    <property type="entry name" value="ALKANE SULFONATE ABC TRANSPORTER-RELATED, MEMBRANE SUBUNIT"/>
    <property type="match status" value="1"/>
</dbReference>
<keyword evidence="10" id="KW-1185">Reference proteome</keyword>
<sequence>MSNINKTKDRSIGFQFLVSFPTLLFLVNLFLTVFVRGTYQPKNRTIYILVLVLIWIGLLLATIRGKGKERSPYDICSAIYLFLLVWEIFARITLSWNQTLFPCIEDVCAVFITDWSDMLEGVFSSMKILLIGYGIALGFGNFLGLIVGYNERLSKDFIPISKVISSIPPIVYTPYLIALLPSFNSASISVMAFALFWPTFLGMITWVQNIESKILDSARTLNVGIFTMLFKIILPYTVPAIINSIRIRFSMSFMILIMAEMIGAQSGLGYYVKKFSDYIDFARVLAGIILIGLVITLANFLLGKLEKTAVKWEKV</sequence>
<dbReference type="GO" id="GO:0055085">
    <property type="term" value="P:transmembrane transport"/>
    <property type="evidence" value="ECO:0007669"/>
    <property type="project" value="InterPro"/>
</dbReference>
<dbReference type="Gene3D" id="1.10.3720.10">
    <property type="entry name" value="MetI-like"/>
    <property type="match status" value="1"/>
</dbReference>
<dbReference type="Proteomes" id="UP000199800">
    <property type="component" value="Unassembled WGS sequence"/>
</dbReference>
<dbReference type="SUPFAM" id="SSF161098">
    <property type="entry name" value="MetI-like"/>
    <property type="match status" value="1"/>
</dbReference>
<dbReference type="PANTHER" id="PTHR30151:SF0">
    <property type="entry name" value="ABC TRANSPORTER PERMEASE PROTEIN MJ0413-RELATED"/>
    <property type="match status" value="1"/>
</dbReference>
<feature type="transmembrane region" description="Helical" evidence="7">
    <location>
        <begin position="253"/>
        <end position="272"/>
    </location>
</feature>
<evidence type="ECO:0000256" key="2">
    <source>
        <dbReference type="ARBA" id="ARBA00022448"/>
    </source>
</evidence>
<protein>
    <submittedName>
        <fullName evidence="9">NitT/TauT family transport system permease protein</fullName>
    </submittedName>
</protein>
<dbReference type="InterPro" id="IPR035906">
    <property type="entry name" value="MetI-like_sf"/>
</dbReference>
<accession>A0A1I0BY09</accession>
<reference evidence="9 10" key="1">
    <citation type="submission" date="2016-10" db="EMBL/GenBank/DDBJ databases">
        <authorList>
            <person name="de Groot N.N."/>
        </authorList>
    </citation>
    <scope>NUCLEOTIDE SEQUENCE [LARGE SCALE GENOMIC DNA]</scope>
    <source>
        <strain evidence="9 10">DSM 1801</strain>
    </source>
</reference>
<dbReference type="Pfam" id="PF00528">
    <property type="entry name" value="BPD_transp_1"/>
    <property type="match status" value="1"/>
</dbReference>
<dbReference type="GO" id="GO:0005886">
    <property type="term" value="C:plasma membrane"/>
    <property type="evidence" value="ECO:0007669"/>
    <property type="project" value="UniProtKB-SubCell"/>
</dbReference>
<comment type="similarity">
    <text evidence="7">Belongs to the binding-protein-dependent transport system permease family.</text>
</comment>
<dbReference type="InterPro" id="IPR000515">
    <property type="entry name" value="MetI-like"/>
</dbReference>
<feature type="transmembrane region" description="Helical" evidence="7">
    <location>
        <begin position="220"/>
        <end position="241"/>
    </location>
</feature>
<evidence type="ECO:0000259" key="8">
    <source>
        <dbReference type="PROSITE" id="PS50928"/>
    </source>
</evidence>
<evidence type="ECO:0000256" key="3">
    <source>
        <dbReference type="ARBA" id="ARBA00022475"/>
    </source>
</evidence>
<dbReference type="STRING" id="29364.SAMN04487772_108121"/>